<keyword evidence="1" id="KW-0812">Transmembrane</keyword>
<dbReference type="OrthoDB" id="268207at2"/>
<sequence>MTKRHIIVIKADEKERIEDLYKGFKVYDMIEFSNQIIRETYKNIPEIEVKENDELVFIINREKEEIKKYKYSNIDEVRKQKEKYNIINFAGCYVSFKEELHELLDLRKEIEPIIFAPFSYFREELIFENKIFKNDIILSNAQFRKLVYFNDSRFKGKLDFYLSNFDKSISFSNNTFEKETNFGIINSRDMAYFIDSNFMKESNFYAAVFDEVAFINSVFEDEVSFNKIHIKKSAHFDQTKFMETVNFSFAKFDGRSIFDFTVFEKDVNFKSIRSKEEMFFHNANFEKKASFNLSIFKERIIFDEATFKGETHFDEAIFREEVSFMKVIFKKEACFYKVRFYNYANFKLKKCYFLILDYVINRDVIDLEPERDNEAKVDIEKISLIGLRNLGQIIIDWYKNRITDMIEKENINFDLVAEQYRMLKENFHNIGRYEQEDKAYVKFKSNQINSKFCEANNWLDKLYNGLLWIPRKIFLQLMGGFGTKPFSIFISMFIVISLFTVFYYSYFKTTRIIPIEVQNLKSLFPIDISSLKQSTYHSIITFLTIGYGDSSFDRMSTNGSLIFLSGLEGFIGMFLMSYFTVAFVRKVLR</sequence>
<evidence type="ECO:0008006" key="4">
    <source>
        <dbReference type="Google" id="ProtNLM"/>
    </source>
</evidence>
<dbReference type="SUPFAM" id="SSF81324">
    <property type="entry name" value="Voltage-gated potassium channels"/>
    <property type="match status" value="1"/>
</dbReference>
<feature type="transmembrane region" description="Helical" evidence="1">
    <location>
        <begin position="486"/>
        <end position="506"/>
    </location>
</feature>
<keyword evidence="3" id="KW-1185">Reference proteome</keyword>
<accession>A0A1C0A4X6</accession>
<dbReference type="Gene3D" id="1.10.287.70">
    <property type="match status" value="1"/>
</dbReference>
<evidence type="ECO:0000313" key="3">
    <source>
        <dbReference type="Proteomes" id="UP000093514"/>
    </source>
</evidence>
<organism evidence="2 3">
    <name type="scientific">Orenia metallireducens</name>
    <dbReference type="NCBI Taxonomy" id="1413210"/>
    <lineage>
        <taxon>Bacteria</taxon>
        <taxon>Bacillati</taxon>
        <taxon>Bacillota</taxon>
        <taxon>Clostridia</taxon>
        <taxon>Halanaerobiales</taxon>
        <taxon>Halobacteroidaceae</taxon>
        <taxon>Orenia</taxon>
    </lineage>
</organism>
<proteinExistence type="predicted"/>
<dbReference type="RefSeq" id="WP_068719049.1">
    <property type="nucleotide sequence ID" value="NZ_LWDV01000010.1"/>
</dbReference>
<keyword evidence="1" id="KW-0472">Membrane</keyword>
<dbReference type="Proteomes" id="UP000093514">
    <property type="component" value="Unassembled WGS sequence"/>
</dbReference>
<reference evidence="3" key="1">
    <citation type="submission" date="2016-07" db="EMBL/GenBank/DDBJ databases">
        <authorList>
            <person name="Florea S."/>
            <person name="Webb J.S."/>
            <person name="Jaromczyk J."/>
            <person name="Schardl C.L."/>
        </authorList>
    </citation>
    <scope>NUCLEOTIDE SEQUENCE [LARGE SCALE GENOMIC DNA]</scope>
    <source>
        <strain evidence="3">Z6</strain>
    </source>
</reference>
<name>A0A1C0A4X6_9FIRM</name>
<dbReference type="Pfam" id="PF13576">
    <property type="entry name" value="Pentapeptide_3"/>
    <property type="match status" value="1"/>
</dbReference>
<evidence type="ECO:0000256" key="1">
    <source>
        <dbReference type="SAM" id="Phobius"/>
    </source>
</evidence>
<dbReference type="EMBL" id="LWDV01000010">
    <property type="protein sequence ID" value="OCL25190.1"/>
    <property type="molecule type" value="Genomic_DNA"/>
</dbReference>
<protein>
    <recommendedName>
        <fullName evidence="4">Ion channel</fullName>
    </recommendedName>
</protein>
<reference evidence="2 3" key="2">
    <citation type="submission" date="2016-08" db="EMBL/GenBank/DDBJ databases">
        <title>Orenia metallireducens sp. nov. strain Z6, a Novel Metal-reducing Firmicute from the Deep Subsurface.</title>
        <authorList>
            <person name="Maxim B.I."/>
            <person name="Kenneth K."/>
            <person name="Flynn T.M."/>
            <person name="Oloughlin E.J."/>
            <person name="Locke R.A."/>
            <person name="Weber J.R."/>
            <person name="Egan S.M."/>
            <person name="Mackie R.I."/>
            <person name="Cann I.K."/>
        </authorList>
    </citation>
    <scope>NUCLEOTIDE SEQUENCE [LARGE SCALE GENOMIC DNA]</scope>
    <source>
        <strain evidence="2 3">Z6</strain>
    </source>
</reference>
<evidence type="ECO:0000313" key="2">
    <source>
        <dbReference type="EMBL" id="OCL25190.1"/>
    </source>
</evidence>
<feature type="transmembrane region" description="Helical" evidence="1">
    <location>
        <begin position="561"/>
        <end position="584"/>
    </location>
</feature>
<dbReference type="InterPro" id="IPR001646">
    <property type="entry name" value="5peptide_repeat"/>
</dbReference>
<keyword evidence="1" id="KW-1133">Transmembrane helix</keyword>
<gene>
    <name evidence="2" type="ORF">U472_12530</name>
</gene>
<comment type="caution">
    <text evidence="2">The sequence shown here is derived from an EMBL/GenBank/DDBJ whole genome shotgun (WGS) entry which is preliminary data.</text>
</comment>
<dbReference type="AlphaFoldDB" id="A0A1C0A4X6"/>